<dbReference type="RefSeq" id="WP_202854475.1">
    <property type="nucleotide sequence ID" value="NZ_JAEUGD010000003.1"/>
</dbReference>
<evidence type="ECO:0000256" key="2">
    <source>
        <dbReference type="SAM" id="SignalP"/>
    </source>
</evidence>
<dbReference type="Gene3D" id="3.40.50.10390">
    <property type="entry name" value="Gingipain r, domain 1"/>
    <property type="match status" value="1"/>
</dbReference>
<dbReference type="NCBIfam" id="NF033707">
    <property type="entry name" value="T9SS_sortase"/>
    <property type="match status" value="1"/>
</dbReference>
<dbReference type="EMBL" id="JAEUGD010000003">
    <property type="protein sequence ID" value="MBL6444929.1"/>
    <property type="molecule type" value="Genomic_DNA"/>
</dbReference>
<dbReference type="Proteomes" id="UP000614216">
    <property type="component" value="Unassembled WGS sequence"/>
</dbReference>
<keyword evidence="5" id="KW-1185">Reference proteome</keyword>
<dbReference type="Gene3D" id="2.60.40.4070">
    <property type="match status" value="1"/>
</dbReference>
<feature type="domain" description="Gingipain" evidence="3">
    <location>
        <begin position="402"/>
        <end position="774"/>
    </location>
</feature>
<evidence type="ECO:0000313" key="4">
    <source>
        <dbReference type="EMBL" id="MBL6444929.1"/>
    </source>
</evidence>
<accession>A0A937FT39</accession>
<dbReference type="Gene3D" id="3.40.50.1460">
    <property type="match status" value="1"/>
</dbReference>
<dbReference type="InterPro" id="IPR029030">
    <property type="entry name" value="Caspase-like_dom_sf"/>
</dbReference>
<feature type="signal peptide" evidence="2">
    <location>
        <begin position="1"/>
        <end position="20"/>
    </location>
</feature>
<dbReference type="AlphaFoldDB" id="A0A937FT39"/>
<dbReference type="InterPro" id="IPR029031">
    <property type="entry name" value="Gingipain_N_sf"/>
</dbReference>
<dbReference type="GO" id="GO:0006508">
    <property type="term" value="P:proteolysis"/>
    <property type="evidence" value="ECO:0007669"/>
    <property type="project" value="InterPro"/>
</dbReference>
<keyword evidence="1 2" id="KW-0732">Signal</keyword>
<evidence type="ECO:0000256" key="1">
    <source>
        <dbReference type="ARBA" id="ARBA00022729"/>
    </source>
</evidence>
<dbReference type="SUPFAM" id="SSF52129">
    <property type="entry name" value="Caspase-like"/>
    <property type="match status" value="1"/>
</dbReference>
<dbReference type="Pfam" id="PF01364">
    <property type="entry name" value="Peptidase_C25"/>
    <property type="match status" value="1"/>
</dbReference>
<dbReference type="GO" id="GO:0008234">
    <property type="term" value="F:cysteine-type peptidase activity"/>
    <property type="evidence" value="ECO:0007669"/>
    <property type="project" value="InterPro"/>
</dbReference>
<protein>
    <submittedName>
        <fullName evidence="4">Type IX secretion system sortase PorU</fullName>
    </submittedName>
</protein>
<gene>
    <name evidence="4" type="primary">porU</name>
    <name evidence="4" type="ORF">JMN32_01320</name>
</gene>
<evidence type="ECO:0000259" key="3">
    <source>
        <dbReference type="Pfam" id="PF01364"/>
    </source>
</evidence>
<feature type="chain" id="PRO_5037648285" evidence="2">
    <location>
        <begin position="21"/>
        <end position="1134"/>
    </location>
</feature>
<evidence type="ECO:0000313" key="5">
    <source>
        <dbReference type="Proteomes" id="UP000614216"/>
    </source>
</evidence>
<proteinExistence type="predicted"/>
<organism evidence="4 5">
    <name type="scientific">Fulvivirga marina</name>
    <dbReference type="NCBI Taxonomy" id="2494733"/>
    <lineage>
        <taxon>Bacteria</taxon>
        <taxon>Pseudomonadati</taxon>
        <taxon>Bacteroidota</taxon>
        <taxon>Cytophagia</taxon>
        <taxon>Cytophagales</taxon>
        <taxon>Fulvivirgaceae</taxon>
        <taxon>Fulvivirga</taxon>
    </lineage>
</organism>
<dbReference type="CDD" id="cd02258">
    <property type="entry name" value="Peptidase_C25_N"/>
    <property type="match status" value="1"/>
</dbReference>
<dbReference type="InterPro" id="IPR001769">
    <property type="entry name" value="Gingipain"/>
</dbReference>
<name>A0A937FT39_9BACT</name>
<comment type="caution">
    <text evidence="4">The sequence shown here is derived from an EMBL/GenBank/DDBJ whole genome shotgun (WGS) entry which is preliminary data.</text>
</comment>
<sequence>MTRNLRVIIILFYLFTFSQAAISQDNSVLSSGDWFKLTIEKDGVYKITHSKLQEMGIDVASIDPRKIQVYGNGSGMLPQANSIERPADLTQNAIYISGENDGKFDNGDYILIYAQGADSYSYEGGILNYQHNIYSNQNYYFLTIGTDNGLRISSGSNLGTSFPKIQSYNTFRYHEVDEKNILGSGRKWYESNPGIQTYNFKIDGLIPNTTVTVTSAVMAQSFAESKFKLTLNDIAAGEQIIGSIPDFNKKQYLYSVKGNEDLSQFMLNSNDIGSGNLAVKLEYIGNSSGYAAGFLDYLIIEAKCHLKLTQSMTIFRSTESSNNTSSTFEISDATAQTMIWDISDPLAAKNQPFTFNQGKASFGTETSAIKEFIAFDPAKLLTPEIIKIPNQNIRGISTPDLLIVTHPNFLPEAKRLAQFRRSNDNLSVAVVTTEQVYNEFSSGKQDVTAIRDYTKYLYGKTNRLKYLLLFGRGSYDYKNILQKNNNYVPVYESRNSLYPLDTYTSDDYFGFMESDEGEWQEKSGGNHTMEIGVGRLPVTSLKQAKTVVDKLISYSTDPEALGHWRNDIAFVADDGDANTHTSQSDQLTVLIDTAFSDFNYNKFFLDAYPQISTPSKQTSPKAKEALTKLVSKGALVINFTGHGREVGWTEEEILDTVMIRKWDNIKRLPLFVTATCEFGRHDDPTLISGGEKLVTNSKGGGIGIISTCRPVFSSSNFALNKAFYNELFRITDDQYPRLGDIIRITKNNSVDKAIDANKVGNRNFGLLGDPSLRLSYPKKKVVLTSINGNANKSDTLKALSKVKIQGEIQEVDGLKSTEFNGTLETVIYDKESEFVTLGQENTPYTYKSRKNVIFRGTSTISNGEFTVEFVVPKNISYQAGTGKISLYAFQKTQNDDANGSDIEIVVGGTAINPPQDNTGPNIQLYLGDSTYRGTGEVNPNTMLVARLSDESGINISGYGVGNNITAILDDKNVYNLNEYYIASQNTYKTGWVSFPLNNLEKGKHTLTLKAWDTYNNPGKSEIEFVVGEEGSISLSNLRAFPNPFSSNTTIAFEHSRSGEDLQVNLQIISRSGEILRDMSFEIQGSTSDIELFNWDGTNIFGQKVPGGIYLFKIMVRSMSDGGKNQGYEKLILIN</sequence>
<reference evidence="4" key="1">
    <citation type="submission" date="2021-01" db="EMBL/GenBank/DDBJ databases">
        <title>Fulvivirga kasyanovii gen. nov., sp nov., a novel member of the phylum Bacteroidetes isolated from seawater in a mussel farm.</title>
        <authorList>
            <person name="Zhao L.-H."/>
            <person name="Wang Z.-J."/>
        </authorList>
    </citation>
    <scope>NUCLEOTIDE SEQUENCE</scope>
    <source>
        <strain evidence="4">29W222</strain>
    </source>
</reference>